<dbReference type="InterPro" id="IPR002379">
    <property type="entry name" value="ATPase_proteolipid_c-like_dom"/>
</dbReference>
<dbReference type="AlphaFoldDB" id="A0A537JYR9"/>
<evidence type="ECO:0000259" key="10">
    <source>
        <dbReference type="Pfam" id="PF00137"/>
    </source>
</evidence>
<comment type="subcellular location">
    <subcellularLocation>
        <location evidence="1">Membrane</location>
        <topology evidence="1">Multi-pass membrane protein</topology>
    </subcellularLocation>
</comment>
<comment type="similarity">
    <text evidence="2 8">Belongs to the V-ATPase proteolipid subunit family.</text>
</comment>
<dbReference type="SUPFAM" id="SSF81333">
    <property type="entry name" value="F1F0 ATP synthase subunit C"/>
    <property type="match status" value="1"/>
</dbReference>
<comment type="caution">
    <text evidence="8">Lacks conserved residue(s) required for the propagation of feature annotation.</text>
</comment>
<keyword evidence="4 8" id="KW-0812">Transmembrane</keyword>
<gene>
    <name evidence="11" type="ORF">E6H00_12240</name>
</gene>
<dbReference type="InterPro" id="IPR035921">
    <property type="entry name" value="F/V-ATP_Csub_sf"/>
</dbReference>
<proteinExistence type="inferred from homology"/>
<evidence type="ECO:0000256" key="5">
    <source>
        <dbReference type="ARBA" id="ARBA00022989"/>
    </source>
</evidence>
<name>A0A537JYR9_9BACT</name>
<evidence type="ECO:0000256" key="3">
    <source>
        <dbReference type="ARBA" id="ARBA00022448"/>
    </source>
</evidence>
<reference evidence="11 12" key="1">
    <citation type="journal article" date="2019" name="Nat. Microbiol.">
        <title>Mediterranean grassland soil C-N compound turnover is dependent on rainfall and depth, and is mediated by genomically divergent microorganisms.</title>
        <authorList>
            <person name="Diamond S."/>
            <person name="Andeer P.F."/>
            <person name="Li Z."/>
            <person name="Crits-Christoph A."/>
            <person name="Burstein D."/>
            <person name="Anantharaman K."/>
            <person name="Lane K.R."/>
            <person name="Thomas B.C."/>
            <person name="Pan C."/>
            <person name="Northen T.R."/>
            <person name="Banfield J.F."/>
        </authorList>
    </citation>
    <scope>NUCLEOTIDE SEQUENCE [LARGE SCALE GENOMIC DNA]</scope>
    <source>
        <strain evidence="11">NP_3</strain>
    </source>
</reference>
<dbReference type="GO" id="GO:0033179">
    <property type="term" value="C:proton-transporting V-type ATPase, V0 domain"/>
    <property type="evidence" value="ECO:0007669"/>
    <property type="project" value="InterPro"/>
</dbReference>
<feature type="signal peptide" evidence="9">
    <location>
        <begin position="1"/>
        <end position="17"/>
    </location>
</feature>
<dbReference type="PRINTS" id="PR00122">
    <property type="entry name" value="VACATPASE"/>
</dbReference>
<dbReference type="Pfam" id="PF00137">
    <property type="entry name" value="ATP-synt_C"/>
    <property type="match status" value="1"/>
</dbReference>
<feature type="transmembrane region" description="Helical" evidence="8">
    <location>
        <begin position="29"/>
        <end position="53"/>
    </location>
</feature>
<keyword evidence="3 8" id="KW-0813">Transport</keyword>
<keyword evidence="5 8" id="KW-1133">Transmembrane helix</keyword>
<comment type="caution">
    <text evidence="11">The sequence shown here is derived from an EMBL/GenBank/DDBJ whole genome shotgun (WGS) entry which is preliminary data.</text>
</comment>
<evidence type="ECO:0000313" key="11">
    <source>
        <dbReference type="EMBL" id="TMI88678.1"/>
    </source>
</evidence>
<accession>A0A537JYR9</accession>
<organism evidence="11 12">
    <name type="scientific">Candidatus Segetimicrobium genomatis</name>
    <dbReference type="NCBI Taxonomy" id="2569760"/>
    <lineage>
        <taxon>Bacteria</taxon>
        <taxon>Bacillati</taxon>
        <taxon>Candidatus Sysuimicrobiota</taxon>
        <taxon>Candidatus Sysuimicrobiia</taxon>
        <taxon>Candidatus Sysuimicrobiales</taxon>
        <taxon>Candidatus Segetimicrobiaceae</taxon>
        <taxon>Candidatus Segetimicrobium</taxon>
    </lineage>
</organism>
<evidence type="ECO:0000256" key="4">
    <source>
        <dbReference type="ARBA" id="ARBA00022692"/>
    </source>
</evidence>
<evidence type="ECO:0000313" key="12">
    <source>
        <dbReference type="Proteomes" id="UP000318509"/>
    </source>
</evidence>
<dbReference type="InterPro" id="IPR000245">
    <property type="entry name" value="ATPase_proteolipid_csu"/>
</dbReference>
<dbReference type="GO" id="GO:0046961">
    <property type="term" value="F:proton-transporting ATPase activity, rotational mechanism"/>
    <property type="evidence" value="ECO:0007669"/>
    <property type="project" value="InterPro"/>
</dbReference>
<evidence type="ECO:0000256" key="8">
    <source>
        <dbReference type="RuleBase" id="RU363060"/>
    </source>
</evidence>
<feature type="transmembrane region" description="Helical" evidence="8">
    <location>
        <begin position="74"/>
        <end position="97"/>
    </location>
</feature>
<dbReference type="EMBL" id="VBAK01000137">
    <property type="protein sequence ID" value="TMI88678.1"/>
    <property type="molecule type" value="Genomic_DNA"/>
</dbReference>
<keyword evidence="9" id="KW-0732">Signal</keyword>
<keyword evidence="7 8" id="KW-0472">Membrane</keyword>
<evidence type="ECO:0000256" key="9">
    <source>
        <dbReference type="SAM" id="SignalP"/>
    </source>
</evidence>
<dbReference type="Proteomes" id="UP000318509">
    <property type="component" value="Unassembled WGS sequence"/>
</dbReference>
<evidence type="ECO:0000256" key="1">
    <source>
        <dbReference type="ARBA" id="ARBA00004141"/>
    </source>
</evidence>
<sequence length="100" mass="9774">MILVLIGLSIVSFAAVAAAQEAGRPGGAGIGAGLLGVGAGIAIGFGAVGTGIAQSRIGGAAAGVIAERPEMFGTMLVLLVIPETLVIFGFVIAFFLYGKI</sequence>
<keyword evidence="6 8" id="KW-0406">Ion transport</keyword>
<dbReference type="Gene3D" id="1.20.120.610">
    <property type="entry name" value="lithium bound rotor ring of v- atpase"/>
    <property type="match status" value="1"/>
</dbReference>
<evidence type="ECO:0000256" key="2">
    <source>
        <dbReference type="ARBA" id="ARBA00007296"/>
    </source>
</evidence>
<feature type="chain" id="PRO_5022118143" evidence="9">
    <location>
        <begin position="18"/>
        <end position="100"/>
    </location>
</feature>
<dbReference type="CDD" id="cd18181">
    <property type="entry name" value="ATP-synt_Vo_Ao_c_TtATPase_like"/>
    <property type="match status" value="1"/>
</dbReference>
<feature type="domain" description="V-ATPase proteolipid subunit C-like" evidence="10">
    <location>
        <begin position="37"/>
        <end position="96"/>
    </location>
</feature>
<evidence type="ECO:0000256" key="7">
    <source>
        <dbReference type="ARBA" id="ARBA00023136"/>
    </source>
</evidence>
<protein>
    <submittedName>
        <fullName evidence="11">F0F1 ATP synthase subunit C</fullName>
    </submittedName>
</protein>
<evidence type="ECO:0000256" key="6">
    <source>
        <dbReference type="ARBA" id="ARBA00023065"/>
    </source>
</evidence>